<keyword evidence="4" id="KW-1185">Reference proteome</keyword>
<gene>
    <name evidence="3" type="ORF">NP493_1267g00067</name>
</gene>
<reference evidence="3" key="1">
    <citation type="journal article" date="2023" name="Mol. Biol. Evol.">
        <title>Third-Generation Sequencing Reveals the Adaptive Role of the Epigenome in Three Deep-Sea Polychaetes.</title>
        <authorList>
            <person name="Perez M."/>
            <person name="Aroh O."/>
            <person name="Sun Y."/>
            <person name="Lan Y."/>
            <person name="Juniper S.K."/>
            <person name="Young C.R."/>
            <person name="Angers B."/>
            <person name="Qian P.Y."/>
        </authorList>
    </citation>
    <scope>NUCLEOTIDE SEQUENCE</scope>
    <source>
        <strain evidence="3">R07B-5</strain>
    </source>
</reference>
<evidence type="ECO:0000259" key="2">
    <source>
        <dbReference type="Pfam" id="PF25815"/>
    </source>
</evidence>
<accession>A0AAD9NF21</accession>
<dbReference type="Pfam" id="PF25815">
    <property type="entry name" value="CTHRC1_C"/>
    <property type="match status" value="1"/>
</dbReference>
<keyword evidence="1" id="KW-0732">Signal</keyword>
<proteinExistence type="predicted"/>
<dbReference type="Proteomes" id="UP001209878">
    <property type="component" value="Unassembled WGS sequence"/>
</dbReference>
<feature type="domain" description="CTHRC1 C-terminal" evidence="2">
    <location>
        <begin position="84"/>
        <end position="217"/>
    </location>
</feature>
<dbReference type="AlphaFoldDB" id="A0AAD9NF21"/>
<dbReference type="EMBL" id="JAODUO010001267">
    <property type="protein sequence ID" value="KAK2167650.1"/>
    <property type="molecule type" value="Genomic_DNA"/>
</dbReference>
<evidence type="ECO:0000313" key="3">
    <source>
        <dbReference type="EMBL" id="KAK2167650.1"/>
    </source>
</evidence>
<sequence>MVRSILLFVLLPAFIYAQSTLPKDPQCVCTVNVSPANDCVRTCDSGVSATSVKNSEIIALQTQMQELQRELTTMTTGFGLPARMKQCSKRGMNDGKENGEIMACDFVKQRDDTVLHVAWNGDLRLIHTGSRGASCRRWFFTLNGSECSDPYTIDMQLHNNQPSMNIHRPSYVEGFCRGLSAGNVHVRWNVGDCVNQNPSYNPGDSYTGWISTVRIFVEEVNVKDATENIV</sequence>
<feature type="chain" id="PRO_5041961671" description="CTHRC1 C-terminal domain-containing protein" evidence="1">
    <location>
        <begin position="18"/>
        <end position="230"/>
    </location>
</feature>
<organism evidence="3 4">
    <name type="scientific">Ridgeia piscesae</name>
    <name type="common">Tubeworm</name>
    <dbReference type="NCBI Taxonomy" id="27915"/>
    <lineage>
        <taxon>Eukaryota</taxon>
        <taxon>Metazoa</taxon>
        <taxon>Spiralia</taxon>
        <taxon>Lophotrochozoa</taxon>
        <taxon>Annelida</taxon>
        <taxon>Polychaeta</taxon>
        <taxon>Sedentaria</taxon>
        <taxon>Canalipalpata</taxon>
        <taxon>Sabellida</taxon>
        <taxon>Siboglinidae</taxon>
        <taxon>Ridgeia</taxon>
    </lineage>
</organism>
<dbReference type="InterPro" id="IPR057873">
    <property type="entry name" value="CTHRC1_C"/>
</dbReference>
<name>A0AAD9NF21_RIDPI</name>
<feature type="signal peptide" evidence="1">
    <location>
        <begin position="1"/>
        <end position="17"/>
    </location>
</feature>
<evidence type="ECO:0000313" key="4">
    <source>
        <dbReference type="Proteomes" id="UP001209878"/>
    </source>
</evidence>
<protein>
    <recommendedName>
        <fullName evidence="2">CTHRC1 C-terminal domain-containing protein</fullName>
    </recommendedName>
</protein>
<comment type="caution">
    <text evidence="3">The sequence shown here is derived from an EMBL/GenBank/DDBJ whole genome shotgun (WGS) entry which is preliminary data.</text>
</comment>
<evidence type="ECO:0000256" key="1">
    <source>
        <dbReference type="SAM" id="SignalP"/>
    </source>
</evidence>